<keyword evidence="4" id="KW-0249">Electron transport</keyword>
<dbReference type="AlphaFoldDB" id="A0A565B6V2"/>
<keyword evidence="2" id="KW-0813">Transport</keyword>
<gene>
    <name evidence="8" type="ORF">ANE_LOCUS7279</name>
</gene>
<organism evidence="8 9">
    <name type="scientific">Arabis nemorensis</name>
    <dbReference type="NCBI Taxonomy" id="586526"/>
    <lineage>
        <taxon>Eukaryota</taxon>
        <taxon>Viridiplantae</taxon>
        <taxon>Streptophyta</taxon>
        <taxon>Embryophyta</taxon>
        <taxon>Tracheophyta</taxon>
        <taxon>Spermatophyta</taxon>
        <taxon>Magnoliopsida</taxon>
        <taxon>eudicotyledons</taxon>
        <taxon>Gunneridae</taxon>
        <taxon>Pentapetalae</taxon>
        <taxon>rosids</taxon>
        <taxon>malvids</taxon>
        <taxon>Brassicales</taxon>
        <taxon>Brassicaceae</taxon>
        <taxon>Arabideae</taxon>
        <taxon>Arabis</taxon>
    </lineage>
</organism>
<feature type="domain" description="DOMON" evidence="7">
    <location>
        <begin position="58"/>
        <end position="168"/>
    </location>
</feature>
<dbReference type="PROSITE" id="PS50836">
    <property type="entry name" value="DOMON"/>
    <property type="match status" value="1"/>
</dbReference>
<comment type="subcellular location">
    <subcellularLocation>
        <location evidence="1">Membrane</location>
    </subcellularLocation>
</comment>
<dbReference type="InterPro" id="IPR005018">
    <property type="entry name" value="DOMON_domain"/>
</dbReference>
<evidence type="ECO:0000256" key="1">
    <source>
        <dbReference type="ARBA" id="ARBA00004370"/>
    </source>
</evidence>
<accession>A0A565B6V2</accession>
<keyword evidence="9" id="KW-1185">Reference proteome</keyword>
<evidence type="ECO:0000256" key="6">
    <source>
        <dbReference type="SAM" id="SignalP"/>
    </source>
</evidence>
<protein>
    <recommendedName>
        <fullName evidence="7">DOMON domain-containing protein</fullName>
    </recommendedName>
</protein>
<feature type="signal peptide" evidence="6">
    <location>
        <begin position="1"/>
        <end position="26"/>
    </location>
</feature>
<feature type="chain" id="PRO_5021780885" description="DOMON domain-containing protein" evidence="6">
    <location>
        <begin position="27"/>
        <end position="244"/>
    </location>
</feature>
<dbReference type="Pfam" id="PF03351">
    <property type="entry name" value="DOMON"/>
    <property type="match status" value="1"/>
</dbReference>
<dbReference type="PANTHER" id="PTHR23130">
    <property type="entry name" value="CYTOCHROME B561 AND DOMON DOMAIN-CONTAINING PROTEIN"/>
    <property type="match status" value="1"/>
</dbReference>
<dbReference type="PANTHER" id="PTHR23130:SF171">
    <property type="entry name" value="OS01G0895300 PROTEIN"/>
    <property type="match status" value="1"/>
</dbReference>
<evidence type="ECO:0000259" key="7">
    <source>
        <dbReference type="PROSITE" id="PS50836"/>
    </source>
</evidence>
<evidence type="ECO:0000256" key="3">
    <source>
        <dbReference type="ARBA" id="ARBA00022729"/>
    </source>
</evidence>
<dbReference type="Proteomes" id="UP000489600">
    <property type="component" value="Unassembled WGS sequence"/>
</dbReference>
<name>A0A565B6V2_9BRAS</name>
<dbReference type="SMART" id="SM00664">
    <property type="entry name" value="DoH"/>
    <property type="match status" value="1"/>
</dbReference>
<comment type="caution">
    <text evidence="8">The sequence shown here is derived from an EMBL/GenBank/DDBJ whole genome shotgun (WGS) entry which is preliminary data.</text>
</comment>
<evidence type="ECO:0000256" key="4">
    <source>
        <dbReference type="ARBA" id="ARBA00022982"/>
    </source>
</evidence>
<evidence type="ECO:0000256" key="2">
    <source>
        <dbReference type="ARBA" id="ARBA00022448"/>
    </source>
</evidence>
<dbReference type="GO" id="GO:0016020">
    <property type="term" value="C:membrane"/>
    <property type="evidence" value="ECO:0007669"/>
    <property type="project" value="UniProtKB-SubCell"/>
</dbReference>
<evidence type="ECO:0000256" key="5">
    <source>
        <dbReference type="ARBA" id="ARBA00023136"/>
    </source>
</evidence>
<dbReference type="EMBL" id="CABITT030000003">
    <property type="protein sequence ID" value="VVA96834.1"/>
    <property type="molecule type" value="Genomic_DNA"/>
</dbReference>
<dbReference type="CDD" id="cd09631">
    <property type="entry name" value="DOMON_DOH"/>
    <property type="match status" value="1"/>
</dbReference>
<reference evidence="8" key="1">
    <citation type="submission" date="2019-07" db="EMBL/GenBank/DDBJ databases">
        <authorList>
            <person name="Dittberner H."/>
        </authorList>
    </citation>
    <scope>NUCLEOTIDE SEQUENCE [LARGE SCALE GENOMIC DNA]</scope>
</reference>
<evidence type="ECO:0000313" key="9">
    <source>
        <dbReference type="Proteomes" id="UP000489600"/>
    </source>
</evidence>
<sequence length="244" mass="26558">MKLCSIVFVFGLTAFQFLLPSTIVNAQEATDSCNSTLPLNDLAFDSSLLQCVEGWKLQNYILRYVKTVENTWEFILSAPDSGAYIAIGFSINGRMVDSSAIVGWINSGKGDVKQYLLAGKSPDKVILDQEDIKIVNGSLKIQSVSSRLYMSFQLTAELPRERLLYAMGPAGFFPSSPEFRLMVHQFVTTSTIKYITGPATFGPTMSPSPATTPASGPSLTPSSAYSLSPSLLFFGIGLLALKFY</sequence>
<proteinExistence type="predicted"/>
<dbReference type="OrthoDB" id="19261at2759"/>
<evidence type="ECO:0000313" key="8">
    <source>
        <dbReference type="EMBL" id="VVA96834.1"/>
    </source>
</evidence>
<dbReference type="InterPro" id="IPR045266">
    <property type="entry name" value="DOH_DOMON"/>
</dbReference>
<keyword evidence="3 6" id="KW-0732">Signal</keyword>
<keyword evidence="5" id="KW-0472">Membrane</keyword>